<proteinExistence type="predicted"/>
<gene>
    <name evidence="1" type="ORF">CHRIB12_LOCUS6199</name>
</gene>
<dbReference type="EMBL" id="CAGKOT010000010">
    <property type="protein sequence ID" value="CAB5355839.1"/>
    <property type="molecule type" value="Genomic_DNA"/>
</dbReference>
<organism evidence="1 2">
    <name type="scientific">Rhizophagus irregularis</name>
    <dbReference type="NCBI Taxonomy" id="588596"/>
    <lineage>
        <taxon>Eukaryota</taxon>
        <taxon>Fungi</taxon>
        <taxon>Fungi incertae sedis</taxon>
        <taxon>Mucoromycota</taxon>
        <taxon>Glomeromycotina</taxon>
        <taxon>Glomeromycetes</taxon>
        <taxon>Glomerales</taxon>
        <taxon>Glomeraceae</taxon>
        <taxon>Rhizophagus</taxon>
    </lineage>
</organism>
<sequence>MEMQERPRWAEIVSDNGAHYHNSELIATIANWYQWYNIEIRGWYFLEPSEAKTTIDSHHAQIDHAIKRYIRIGHNLDEGEKIQTAIADLGGTSVANLEPIRDNHKVKTIAGITKLFYFEWPIDGDYAGYIRAQCLPHIGSWSQFSPFEISKLTTTPINKPISNTTPHSAPKNPWIFSLSRVQNVNNQEKDNNQVRLLLAIEETFELKRGWALKTGNMNWTDRMTAKDMVEQLQILADEGEIDVEDVPEITTVASWITRYAASLKKQSAIEKAAEGSNTEMLIIFKKW</sequence>
<name>A0A915Z0G2_9GLOM</name>
<reference evidence="1" key="1">
    <citation type="submission" date="2020-05" db="EMBL/GenBank/DDBJ databases">
        <authorList>
            <person name="Rincon C."/>
            <person name="Sanders R I."/>
            <person name="Robbins C."/>
            <person name="Chaturvedi A."/>
        </authorList>
    </citation>
    <scope>NUCLEOTIDE SEQUENCE</scope>
    <source>
        <strain evidence="1">CHB12</strain>
    </source>
</reference>
<evidence type="ECO:0000313" key="1">
    <source>
        <dbReference type="EMBL" id="CAB5355839.1"/>
    </source>
</evidence>
<evidence type="ECO:0000313" key="2">
    <source>
        <dbReference type="Proteomes" id="UP000684084"/>
    </source>
</evidence>
<dbReference type="Proteomes" id="UP000684084">
    <property type="component" value="Unassembled WGS sequence"/>
</dbReference>
<comment type="caution">
    <text evidence="1">The sequence shown here is derived from an EMBL/GenBank/DDBJ whole genome shotgun (WGS) entry which is preliminary data.</text>
</comment>
<dbReference type="OrthoDB" id="2386689at2759"/>
<dbReference type="AlphaFoldDB" id="A0A915Z0G2"/>
<protein>
    <submittedName>
        <fullName evidence="1">Uncharacterized protein</fullName>
    </submittedName>
</protein>
<accession>A0A915Z0G2</accession>
<dbReference type="VEuPathDB" id="FungiDB:RhiirFUN_012127"/>